<dbReference type="PROSITE" id="PS51762">
    <property type="entry name" value="GH16_2"/>
    <property type="match status" value="1"/>
</dbReference>
<dbReference type="InterPro" id="IPR000757">
    <property type="entry name" value="Beta-glucanase-like"/>
</dbReference>
<evidence type="ECO:0000256" key="1">
    <source>
        <dbReference type="SAM" id="SignalP"/>
    </source>
</evidence>
<dbReference type="CDD" id="cd00413">
    <property type="entry name" value="Glyco_hydrolase_16"/>
    <property type="match status" value="1"/>
</dbReference>
<dbReference type="Proteomes" id="UP000824135">
    <property type="component" value="Unassembled WGS sequence"/>
</dbReference>
<protein>
    <submittedName>
        <fullName evidence="3">Glycoside hydrolase family 16 protein</fullName>
    </submittedName>
</protein>
<dbReference type="Pfam" id="PF00722">
    <property type="entry name" value="Glyco_hydro_16"/>
    <property type="match status" value="1"/>
</dbReference>
<dbReference type="InterPro" id="IPR013320">
    <property type="entry name" value="ConA-like_dom_sf"/>
</dbReference>
<keyword evidence="1" id="KW-0732">Signal</keyword>
<feature type="chain" id="PRO_5039242834" evidence="1">
    <location>
        <begin position="22"/>
        <end position="488"/>
    </location>
</feature>
<dbReference type="GO" id="GO:0005975">
    <property type="term" value="P:carbohydrate metabolic process"/>
    <property type="evidence" value="ECO:0007669"/>
    <property type="project" value="InterPro"/>
</dbReference>
<organism evidence="3 4">
    <name type="scientific">Candidatus Borkfalkia excrementavium</name>
    <dbReference type="NCBI Taxonomy" id="2838505"/>
    <lineage>
        <taxon>Bacteria</taxon>
        <taxon>Bacillati</taxon>
        <taxon>Bacillota</taxon>
        <taxon>Clostridia</taxon>
        <taxon>Christensenellales</taxon>
        <taxon>Christensenellaceae</taxon>
        <taxon>Candidatus Borkfalkia</taxon>
    </lineage>
</organism>
<feature type="signal peptide" evidence="1">
    <location>
        <begin position="1"/>
        <end position="21"/>
    </location>
</feature>
<keyword evidence="3" id="KW-0378">Hydrolase</keyword>
<dbReference type="PROSITE" id="PS51257">
    <property type="entry name" value="PROKAR_LIPOPROTEIN"/>
    <property type="match status" value="1"/>
</dbReference>
<dbReference type="AlphaFoldDB" id="A0A9D1Z906"/>
<name>A0A9D1Z906_9FIRM</name>
<dbReference type="SUPFAM" id="SSF49899">
    <property type="entry name" value="Concanavalin A-like lectins/glucanases"/>
    <property type="match status" value="1"/>
</dbReference>
<reference evidence="3" key="2">
    <citation type="submission" date="2021-04" db="EMBL/GenBank/DDBJ databases">
        <authorList>
            <person name="Gilroy R."/>
        </authorList>
    </citation>
    <scope>NUCLEOTIDE SEQUENCE</scope>
    <source>
        <strain evidence="3">CHK199-9574</strain>
    </source>
</reference>
<accession>A0A9D1Z906</accession>
<proteinExistence type="predicted"/>
<dbReference type="InterPro" id="IPR008979">
    <property type="entry name" value="Galactose-bd-like_sf"/>
</dbReference>
<dbReference type="Gene3D" id="2.60.120.200">
    <property type="match status" value="1"/>
</dbReference>
<sequence length="488" mass="52665">MKFPSSKKHVLRSALCIVVSAAIPLLLVGCKGEDTAAAMPAVGESVVLESGAQLDYKNTVFDDFVGGVDSDLWYIGKQAWGSSNGGNGGVIPENVGYTDEGVLVFTGRGNYYTANEVSGVGSVRDGSLTGGAIISKFLTGPGRYEIKMKALPRLGACTAMWVYAYDSEGEDGPENHEIDIELPGGKNSGNQSFNNVLNTNYITEQYSLSHDVNLTDTFGSDTLYSLADGEWHTFGFDWYTDSSDPEAEEGKVVYYVDGVVTAISTNFIPTSQTRLWVGVWFPNNPGFVGSADFEQDYMEVDWVRYTPFVDQPYDEFTPATNSVASLSEYPAEPTVYEAANKISNGAFETALNKSSNGWTLGQVASSTKPVEEECAILTGVGKDGSVGAMVKDGGVLGQSIDTVYDNFTYELTFEAKGGTSDSSAALDIFYRSSVGTLKTETVQISGEEWKTYTVQLTAPVGCMSIQLEWYTDGDGNTVYIDNVSMRRV</sequence>
<dbReference type="SUPFAM" id="SSF49785">
    <property type="entry name" value="Galactose-binding domain-like"/>
    <property type="match status" value="1"/>
</dbReference>
<evidence type="ECO:0000259" key="2">
    <source>
        <dbReference type="PROSITE" id="PS51762"/>
    </source>
</evidence>
<evidence type="ECO:0000313" key="3">
    <source>
        <dbReference type="EMBL" id="HIY78252.1"/>
    </source>
</evidence>
<dbReference type="EMBL" id="DXCO01000033">
    <property type="protein sequence ID" value="HIY78252.1"/>
    <property type="molecule type" value="Genomic_DNA"/>
</dbReference>
<gene>
    <name evidence="3" type="ORF">H9728_04340</name>
</gene>
<dbReference type="GO" id="GO:0004553">
    <property type="term" value="F:hydrolase activity, hydrolyzing O-glycosyl compounds"/>
    <property type="evidence" value="ECO:0007669"/>
    <property type="project" value="InterPro"/>
</dbReference>
<comment type="caution">
    <text evidence="3">The sequence shown here is derived from an EMBL/GenBank/DDBJ whole genome shotgun (WGS) entry which is preliminary data.</text>
</comment>
<reference evidence="3" key="1">
    <citation type="journal article" date="2021" name="PeerJ">
        <title>Extensive microbial diversity within the chicken gut microbiome revealed by metagenomics and culture.</title>
        <authorList>
            <person name="Gilroy R."/>
            <person name="Ravi A."/>
            <person name="Getino M."/>
            <person name="Pursley I."/>
            <person name="Horton D.L."/>
            <person name="Alikhan N.F."/>
            <person name="Baker D."/>
            <person name="Gharbi K."/>
            <person name="Hall N."/>
            <person name="Watson M."/>
            <person name="Adriaenssens E.M."/>
            <person name="Foster-Nyarko E."/>
            <person name="Jarju S."/>
            <person name="Secka A."/>
            <person name="Antonio M."/>
            <person name="Oren A."/>
            <person name="Chaudhuri R.R."/>
            <person name="La Ragione R."/>
            <person name="Hildebrand F."/>
            <person name="Pallen M.J."/>
        </authorList>
    </citation>
    <scope>NUCLEOTIDE SEQUENCE</scope>
    <source>
        <strain evidence="3">CHK199-9574</strain>
    </source>
</reference>
<feature type="domain" description="GH16" evidence="2">
    <location>
        <begin position="54"/>
        <end position="311"/>
    </location>
</feature>
<dbReference type="Gene3D" id="2.60.120.260">
    <property type="entry name" value="Galactose-binding domain-like"/>
    <property type="match status" value="1"/>
</dbReference>
<evidence type="ECO:0000313" key="4">
    <source>
        <dbReference type="Proteomes" id="UP000824135"/>
    </source>
</evidence>